<dbReference type="InParanoid" id="T1FG01"/>
<dbReference type="Pfam" id="PF13855">
    <property type="entry name" value="LRR_8"/>
    <property type="match status" value="1"/>
</dbReference>
<evidence type="ECO:0000313" key="3">
    <source>
        <dbReference type="EMBL" id="ESN93860.1"/>
    </source>
</evidence>
<dbReference type="STRING" id="6412.T1FG01"/>
<organism evidence="4 5">
    <name type="scientific">Helobdella robusta</name>
    <name type="common">Californian leech</name>
    <dbReference type="NCBI Taxonomy" id="6412"/>
    <lineage>
        <taxon>Eukaryota</taxon>
        <taxon>Metazoa</taxon>
        <taxon>Spiralia</taxon>
        <taxon>Lophotrochozoa</taxon>
        <taxon>Annelida</taxon>
        <taxon>Clitellata</taxon>
        <taxon>Hirudinea</taxon>
        <taxon>Rhynchobdellida</taxon>
        <taxon>Glossiphoniidae</taxon>
        <taxon>Helobdella</taxon>
    </lineage>
</organism>
<dbReference type="OrthoDB" id="2021138at2759"/>
<dbReference type="Proteomes" id="UP000015101">
    <property type="component" value="Unassembled WGS sequence"/>
</dbReference>
<proteinExistence type="predicted"/>
<evidence type="ECO:0000313" key="4">
    <source>
        <dbReference type="EnsemblMetazoa" id="HelroP180512"/>
    </source>
</evidence>
<reference evidence="5" key="1">
    <citation type="submission" date="2012-12" db="EMBL/GenBank/DDBJ databases">
        <authorList>
            <person name="Hellsten U."/>
            <person name="Grimwood J."/>
            <person name="Chapman J.A."/>
            <person name="Shapiro H."/>
            <person name="Aerts A."/>
            <person name="Otillar R.P."/>
            <person name="Terry A.Y."/>
            <person name="Boore J.L."/>
            <person name="Simakov O."/>
            <person name="Marletaz F."/>
            <person name="Cho S.-J."/>
            <person name="Edsinger-Gonzales E."/>
            <person name="Havlak P."/>
            <person name="Kuo D.-H."/>
            <person name="Larsson T."/>
            <person name="Lv J."/>
            <person name="Arendt D."/>
            <person name="Savage R."/>
            <person name="Osoegawa K."/>
            <person name="de Jong P."/>
            <person name="Lindberg D.R."/>
            <person name="Seaver E.C."/>
            <person name="Weisblat D.A."/>
            <person name="Putnam N.H."/>
            <person name="Grigoriev I.V."/>
            <person name="Rokhsar D.S."/>
        </authorList>
    </citation>
    <scope>NUCLEOTIDE SEQUENCE</scope>
</reference>
<dbReference type="PANTHER" id="PTHR48051">
    <property type="match status" value="1"/>
</dbReference>
<evidence type="ECO:0008006" key="6">
    <source>
        <dbReference type="Google" id="ProtNLM"/>
    </source>
</evidence>
<dbReference type="InterPro" id="IPR032675">
    <property type="entry name" value="LRR_dom_sf"/>
</dbReference>
<reference evidence="4" key="3">
    <citation type="submission" date="2015-06" db="UniProtKB">
        <authorList>
            <consortium name="EnsemblMetazoa"/>
        </authorList>
    </citation>
    <scope>IDENTIFICATION</scope>
</reference>
<evidence type="ECO:0000256" key="1">
    <source>
        <dbReference type="ARBA" id="ARBA00022614"/>
    </source>
</evidence>
<dbReference type="KEGG" id="hro:HELRODRAFT_180512"/>
<sequence>MSKDCEDELNLNLSNNNSLQRKHVTNDNELRMIKDINNKGDEDYCQDDEDGDSDHNLEQDDVKSDLVLADCSFSDQKFINLSYKKLKEMPDSLLKLRDLERLNLEANEIRQLPDNLFNCLPSLKWLDLRNNKLEGLPNLGLDNPDLKLEVLLLESNIITRLPTELALAPKLTGLNVRRNPITYPPDDVIKMGLKYIRSFLMKSLDNDCCNNSNSSNNYNYNNANNNNNNADQIDFNIYRQSSGISSEKSNKHANSFSLYNKLVKKPEKQKKQLTTQSERYLSNMYGQPISENIVEDKFKEEARQSKQRNKLNKVNSILQARKLNHESFLKGKVAEQIQSIKNRQYASMDPKRAMSTANRDLDIALKLKDEIQKRKREIEFGNCTLPNGLNDI</sequence>
<dbReference type="CTD" id="20207750"/>
<dbReference type="AlphaFoldDB" id="T1FG01"/>
<keyword evidence="5" id="KW-1185">Reference proteome</keyword>
<dbReference type="EMBL" id="AMQM01007229">
    <property type="status" value="NOT_ANNOTATED_CDS"/>
    <property type="molecule type" value="Genomic_DNA"/>
</dbReference>
<protein>
    <recommendedName>
        <fullName evidence="6">Leucine-rich repeat-containing protein 27</fullName>
    </recommendedName>
</protein>
<dbReference type="SMART" id="SM00364">
    <property type="entry name" value="LRR_BAC"/>
    <property type="match status" value="2"/>
</dbReference>
<dbReference type="HOGENOM" id="CLU_704538_0_0_1"/>
<dbReference type="InterPro" id="IPR001611">
    <property type="entry name" value="Leu-rich_rpt"/>
</dbReference>
<dbReference type="eggNOG" id="KOG0620">
    <property type="taxonomic scope" value="Eukaryota"/>
</dbReference>
<keyword evidence="2" id="KW-0677">Repeat</keyword>
<dbReference type="EMBL" id="AMQM01007230">
    <property type="status" value="NOT_ANNOTATED_CDS"/>
    <property type="molecule type" value="Genomic_DNA"/>
</dbReference>
<evidence type="ECO:0000313" key="5">
    <source>
        <dbReference type="Proteomes" id="UP000015101"/>
    </source>
</evidence>
<dbReference type="RefSeq" id="XP_009028066.1">
    <property type="nucleotide sequence ID" value="XM_009029818.1"/>
</dbReference>
<reference evidence="3 5" key="2">
    <citation type="journal article" date="2013" name="Nature">
        <title>Insights into bilaterian evolution from three spiralian genomes.</title>
        <authorList>
            <person name="Simakov O."/>
            <person name="Marletaz F."/>
            <person name="Cho S.J."/>
            <person name="Edsinger-Gonzales E."/>
            <person name="Havlak P."/>
            <person name="Hellsten U."/>
            <person name="Kuo D.H."/>
            <person name="Larsson T."/>
            <person name="Lv J."/>
            <person name="Arendt D."/>
            <person name="Savage R."/>
            <person name="Osoegawa K."/>
            <person name="de Jong P."/>
            <person name="Grimwood J."/>
            <person name="Chapman J.A."/>
            <person name="Shapiro H."/>
            <person name="Aerts A."/>
            <person name="Otillar R.P."/>
            <person name="Terry A.Y."/>
            <person name="Boore J.L."/>
            <person name="Grigoriev I.V."/>
            <person name="Lindberg D.R."/>
            <person name="Seaver E.C."/>
            <person name="Weisblat D.A."/>
            <person name="Putnam N.H."/>
            <person name="Rokhsar D.S."/>
        </authorList>
    </citation>
    <scope>NUCLEOTIDE SEQUENCE</scope>
</reference>
<dbReference type="InterPro" id="IPR050216">
    <property type="entry name" value="LRR_domain-containing"/>
</dbReference>
<dbReference type="PROSITE" id="PS51450">
    <property type="entry name" value="LRR"/>
    <property type="match status" value="1"/>
</dbReference>
<dbReference type="EnsemblMetazoa" id="HelroT180512">
    <property type="protein sequence ID" value="HelroP180512"/>
    <property type="gene ID" value="HelroG180512"/>
</dbReference>
<dbReference type="EMBL" id="KB097587">
    <property type="protein sequence ID" value="ESN93860.1"/>
    <property type="molecule type" value="Genomic_DNA"/>
</dbReference>
<name>T1FG01_HELRO</name>
<dbReference type="SUPFAM" id="SSF52058">
    <property type="entry name" value="L domain-like"/>
    <property type="match status" value="1"/>
</dbReference>
<keyword evidence="1" id="KW-0433">Leucine-rich repeat</keyword>
<dbReference type="Gene3D" id="3.80.10.10">
    <property type="entry name" value="Ribonuclease Inhibitor"/>
    <property type="match status" value="1"/>
</dbReference>
<dbReference type="GeneID" id="20207750"/>
<dbReference type="SMART" id="SM00369">
    <property type="entry name" value="LRR_TYP"/>
    <property type="match status" value="2"/>
</dbReference>
<dbReference type="PANTHER" id="PTHR48051:SF54">
    <property type="entry name" value="LEUCINE-RICH REPEAT-CONTAINING PROTEIN"/>
    <property type="match status" value="1"/>
</dbReference>
<dbReference type="InterPro" id="IPR003591">
    <property type="entry name" value="Leu-rich_rpt_typical-subtyp"/>
</dbReference>
<evidence type="ECO:0000256" key="2">
    <source>
        <dbReference type="ARBA" id="ARBA00022737"/>
    </source>
</evidence>
<gene>
    <name evidence="4" type="primary">20207750</name>
    <name evidence="3" type="ORF">HELRODRAFT_180512</name>
</gene>
<accession>T1FG01</accession>